<accession>C7LZ45</accession>
<evidence type="ECO:0000313" key="3">
    <source>
        <dbReference type="Proteomes" id="UP000000771"/>
    </source>
</evidence>
<sequence length="333" mass="35639">MADLLERAVQAAEAACRVVPLLDGATVTPVAVSENVVFQASCDGVPVAALRVPRPGYRTVTELASELAWLAALDAAGVAAPRPIAQLHGPPGLVDTRDGPVVVVSWTAGEVGAGDSDDPASFERLGEVAAQLQNHARRWRPPPWFRRWRWDAGALVGPHAHWGSYQLACASSSERRLMDRAAERVASMLDAVDEMLLIHSDLRAANVVRTQSSALVPIDFDDAGFAHPMADLAGALSFLEDAPHCEERAAAWIRGYGRRARIEERWLARVWPLVVARRLALTGWSASRVDSEVAGALGRSFVEGTLAVCDALLAGRLKPLDVPASLESSESAS</sequence>
<dbReference type="GO" id="GO:0016740">
    <property type="term" value="F:transferase activity"/>
    <property type="evidence" value="ECO:0007669"/>
    <property type="project" value="UniProtKB-KW"/>
</dbReference>
<organism evidence="2 3">
    <name type="scientific">Acidimicrobium ferrooxidans (strain DSM 10331 / JCM 15462 / NBRC 103882 / ICP)</name>
    <dbReference type="NCBI Taxonomy" id="525909"/>
    <lineage>
        <taxon>Bacteria</taxon>
        <taxon>Bacillati</taxon>
        <taxon>Actinomycetota</taxon>
        <taxon>Acidimicrobiia</taxon>
        <taxon>Acidimicrobiales</taxon>
        <taxon>Acidimicrobiaceae</taxon>
        <taxon>Acidimicrobium</taxon>
    </lineage>
</organism>
<dbReference type="Pfam" id="PF01636">
    <property type="entry name" value="APH"/>
    <property type="match status" value="1"/>
</dbReference>
<dbReference type="eggNOG" id="COG2334">
    <property type="taxonomic scope" value="Bacteria"/>
</dbReference>
<dbReference type="STRING" id="525909.Afer_1068"/>
<dbReference type="Gene3D" id="1.20.1270.170">
    <property type="match status" value="1"/>
</dbReference>
<dbReference type="Gene3D" id="1.10.510.10">
    <property type="entry name" value="Transferase(Phosphotransferase) domain 1"/>
    <property type="match status" value="1"/>
</dbReference>
<evidence type="ECO:0000313" key="2">
    <source>
        <dbReference type="EMBL" id="ACU54003.1"/>
    </source>
</evidence>
<dbReference type="InterPro" id="IPR002575">
    <property type="entry name" value="Aminoglycoside_PTrfase"/>
</dbReference>
<dbReference type="AlphaFoldDB" id="C7LZ45"/>
<name>C7LZ45_ACIFD</name>
<gene>
    <name evidence="2" type="ordered locus">Afer_1068</name>
</gene>
<dbReference type="RefSeq" id="WP_015798489.1">
    <property type="nucleotide sequence ID" value="NC_013124.1"/>
</dbReference>
<dbReference type="InterPro" id="IPR011009">
    <property type="entry name" value="Kinase-like_dom_sf"/>
</dbReference>
<protein>
    <submittedName>
        <fullName evidence="2">Aminoglycoside phosphotransferase</fullName>
    </submittedName>
</protein>
<proteinExistence type="predicted"/>
<dbReference type="HOGENOM" id="CLU_044821_2_0_11"/>
<dbReference type="Proteomes" id="UP000000771">
    <property type="component" value="Chromosome"/>
</dbReference>
<dbReference type="SUPFAM" id="SSF56112">
    <property type="entry name" value="Protein kinase-like (PK-like)"/>
    <property type="match status" value="1"/>
</dbReference>
<dbReference type="EMBL" id="CP001631">
    <property type="protein sequence ID" value="ACU54003.1"/>
    <property type="molecule type" value="Genomic_DNA"/>
</dbReference>
<dbReference type="OrthoDB" id="241498at2"/>
<keyword evidence="3" id="KW-1185">Reference proteome</keyword>
<dbReference type="KEGG" id="afo:Afer_1068"/>
<evidence type="ECO:0000259" key="1">
    <source>
        <dbReference type="Pfam" id="PF01636"/>
    </source>
</evidence>
<reference evidence="2 3" key="1">
    <citation type="journal article" date="2009" name="Stand. Genomic Sci.">
        <title>Complete genome sequence of Acidimicrobium ferrooxidans type strain (ICP).</title>
        <authorList>
            <person name="Clum A."/>
            <person name="Nolan M."/>
            <person name="Lang E."/>
            <person name="Glavina Del Rio T."/>
            <person name="Tice H."/>
            <person name="Copeland A."/>
            <person name="Cheng J.F."/>
            <person name="Lucas S."/>
            <person name="Chen F."/>
            <person name="Bruce D."/>
            <person name="Goodwin L."/>
            <person name="Pitluck S."/>
            <person name="Ivanova N."/>
            <person name="Mavrommatis K."/>
            <person name="Mikhailova N."/>
            <person name="Pati A."/>
            <person name="Chen A."/>
            <person name="Palaniappan K."/>
            <person name="Goker M."/>
            <person name="Spring S."/>
            <person name="Land M."/>
            <person name="Hauser L."/>
            <person name="Chang Y.J."/>
            <person name="Jeffries C.C."/>
            <person name="Chain P."/>
            <person name="Bristow J."/>
            <person name="Eisen J.A."/>
            <person name="Markowitz V."/>
            <person name="Hugenholtz P."/>
            <person name="Kyrpides N.C."/>
            <person name="Klenk H.P."/>
            <person name="Lapidus A."/>
        </authorList>
    </citation>
    <scope>NUCLEOTIDE SEQUENCE [LARGE SCALE GENOMIC DNA]</scope>
    <source>
        <strain evidence="3">DSM 10331 / JCM 15462 / NBRC 103882 / ICP</strain>
    </source>
</reference>
<feature type="domain" description="Aminoglycoside phosphotransferase" evidence="1">
    <location>
        <begin position="44"/>
        <end position="259"/>
    </location>
</feature>
<keyword evidence="2" id="KW-0808">Transferase</keyword>
<dbReference type="Gene3D" id="3.30.200.70">
    <property type="match status" value="1"/>
</dbReference>